<dbReference type="OrthoDB" id="1450227at2"/>
<name>A0A1M5R3Z6_9FLAO</name>
<accession>A0A1M5R3Z6</accession>
<sequence>MLLIFIPLLVTKCQLDEEAFNQQNQIHNIYKEAVLIYLNDFKINASKEQISAIEQITVAIDINSLKKYDLRTTEKLLIADLRTVHGFEGATKTKIIFYLNNNLIVRSNIIVFKDQNNNVNYDKVVVSILDQKVNKEYYSGEVFFLNIFTKLKLSNEYENGILKVNNIVYQGKKDQKNSRSNSNCYYYYLVTTYPSGYQSTRFLYTDCPPPCSGGGGGELYRNASVPCDNTIGGGGGGGSGTGPGINEAPVFPNGPSNDNMFDFTSRDGVFTRYKFNATSNNWDIVFISLPALVIKNVPEASVRISEIEHPRFGEKVLEWDGFLYTFEGNNSWTGVPATDAIIAQVIEDKIDDTNLDPCTKGIMTQLKNAANTDITKVLAKFVPSNIYNVTMKMGITKLNNFAETTKISKNNYLITVTDNSFTTATKLYKATGMLHEMIHAYILSVVDDYNTYSYPTNDPFNGFPKLFNLYALNAGVGNSVIAQHEDMANKYVDAIASALEAYQANNGIPFSPADKQVFEDMAWSGLQGTDVYNAKFPKGSINDNRITARIGAEINGVYSQGQYAIGKPCN</sequence>
<dbReference type="RefSeq" id="WP_073022148.1">
    <property type="nucleotide sequence ID" value="NZ_FQWF01000025.1"/>
</dbReference>
<keyword evidence="2" id="KW-1185">Reference proteome</keyword>
<dbReference type="Proteomes" id="UP000184020">
    <property type="component" value="Unassembled WGS sequence"/>
</dbReference>
<dbReference type="EMBL" id="FQWF01000025">
    <property type="protein sequence ID" value="SHH21135.1"/>
    <property type="molecule type" value="Genomic_DNA"/>
</dbReference>
<organism evidence="1 2">
    <name type="scientific">Flavobacterium micromati</name>
    <dbReference type="NCBI Taxonomy" id="229205"/>
    <lineage>
        <taxon>Bacteria</taxon>
        <taxon>Pseudomonadati</taxon>
        <taxon>Bacteroidota</taxon>
        <taxon>Flavobacteriia</taxon>
        <taxon>Flavobacteriales</taxon>
        <taxon>Flavobacteriaceae</taxon>
        <taxon>Flavobacterium</taxon>
    </lineage>
</organism>
<evidence type="ECO:0000313" key="1">
    <source>
        <dbReference type="EMBL" id="SHH21135.1"/>
    </source>
</evidence>
<protein>
    <recommendedName>
        <fullName evidence="3">SprT-like family protein</fullName>
    </recommendedName>
</protein>
<proteinExistence type="predicted"/>
<dbReference type="AlphaFoldDB" id="A0A1M5R3Z6"/>
<evidence type="ECO:0000313" key="2">
    <source>
        <dbReference type="Proteomes" id="UP000184020"/>
    </source>
</evidence>
<dbReference type="STRING" id="229205.SAMN05444372_1254"/>
<reference evidence="2" key="1">
    <citation type="submission" date="2016-11" db="EMBL/GenBank/DDBJ databases">
        <authorList>
            <person name="Varghese N."/>
            <person name="Submissions S."/>
        </authorList>
    </citation>
    <scope>NUCLEOTIDE SEQUENCE [LARGE SCALE GENOMIC DNA]</scope>
    <source>
        <strain evidence="2">DSM 17659</strain>
    </source>
</reference>
<evidence type="ECO:0008006" key="3">
    <source>
        <dbReference type="Google" id="ProtNLM"/>
    </source>
</evidence>
<gene>
    <name evidence="1" type="ORF">SAMN05444372_1254</name>
</gene>